<dbReference type="Pfam" id="PF13181">
    <property type="entry name" value="TPR_8"/>
    <property type="match status" value="2"/>
</dbReference>
<keyword evidence="1" id="KW-0677">Repeat</keyword>
<evidence type="ECO:0000313" key="3">
    <source>
        <dbReference type="EMBL" id="QTL99152.1"/>
    </source>
</evidence>
<organism evidence="3 4">
    <name type="scientific">Iocasia fonsfrigidae</name>
    <dbReference type="NCBI Taxonomy" id="2682810"/>
    <lineage>
        <taxon>Bacteria</taxon>
        <taxon>Bacillati</taxon>
        <taxon>Bacillota</taxon>
        <taxon>Clostridia</taxon>
        <taxon>Halanaerobiales</taxon>
        <taxon>Halanaerobiaceae</taxon>
        <taxon>Iocasia</taxon>
    </lineage>
</organism>
<dbReference type="EMBL" id="CP046640">
    <property type="protein sequence ID" value="QTL99152.1"/>
    <property type="molecule type" value="Genomic_DNA"/>
</dbReference>
<dbReference type="InterPro" id="IPR019734">
    <property type="entry name" value="TPR_rpt"/>
</dbReference>
<evidence type="ECO:0000256" key="1">
    <source>
        <dbReference type="ARBA" id="ARBA00022737"/>
    </source>
</evidence>
<dbReference type="InterPro" id="IPR051685">
    <property type="entry name" value="Ycf3/AcsC/BcsC/TPR_MFPF"/>
</dbReference>
<name>A0A8A7KMT2_9FIRM</name>
<dbReference type="KEGG" id="ifn:GM661_14905"/>
<evidence type="ECO:0000313" key="4">
    <source>
        <dbReference type="Proteomes" id="UP000665020"/>
    </source>
</evidence>
<dbReference type="InterPro" id="IPR011990">
    <property type="entry name" value="TPR-like_helical_dom_sf"/>
</dbReference>
<dbReference type="SMART" id="SM00028">
    <property type="entry name" value="TPR"/>
    <property type="match status" value="4"/>
</dbReference>
<sequence>MLKYFKKFIDRFKEKSNFNKALKYLNTGEYGQAENILVALVDSNNLDLKMVYFNLAAVLIGNEKFEEAEFYLKKAIKVKNNIDFFWGTLGEVYILQEKWLMAEDSLQEAIKLNKSKKLYRDKLSIVKGNQKIKDNYLKYYYLVKKALKLQKEEKWEKSIDMFKKALEYNNIMGYAYNQIGAIYNNKLDNAKEAIKYFKLALEKEPGNTMFKMNYNRVK</sequence>
<dbReference type="AlphaFoldDB" id="A0A8A7KMT2"/>
<accession>A0A8A7KMT2</accession>
<reference evidence="3" key="1">
    <citation type="submission" date="2019-12" db="EMBL/GenBank/DDBJ databases">
        <authorList>
            <person name="zhang j."/>
            <person name="sun C.M."/>
        </authorList>
    </citation>
    <scope>NUCLEOTIDE SEQUENCE</scope>
    <source>
        <strain evidence="3">NS-1</strain>
    </source>
</reference>
<protein>
    <recommendedName>
        <fullName evidence="5">Tetratricopeptide repeat protein</fullName>
    </recommendedName>
</protein>
<dbReference type="Gene3D" id="1.25.40.10">
    <property type="entry name" value="Tetratricopeptide repeat domain"/>
    <property type="match status" value="2"/>
</dbReference>
<dbReference type="RefSeq" id="WP_230867549.1">
    <property type="nucleotide sequence ID" value="NZ_CP046640.1"/>
</dbReference>
<keyword evidence="2" id="KW-0802">TPR repeat</keyword>
<evidence type="ECO:0000256" key="2">
    <source>
        <dbReference type="ARBA" id="ARBA00022803"/>
    </source>
</evidence>
<dbReference type="PANTHER" id="PTHR44943">
    <property type="entry name" value="CELLULOSE SYNTHASE OPERON PROTEIN C"/>
    <property type="match status" value="1"/>
</dbReference>
<proteinExistence type="predicted"/>
<gene>
    <name evidence="3" type="ORF">GM661_14905</name>
</gene>
<dbReference type="SUPFAM" id="SSF48452">
    <property type="entry name" value="TPR-like"/>
    <property type="match status" value="1"/>
</dbReference>
<dbReference type="Proteomes" id="UP000665020">
    <property type="component" value="Chromosome"/>
</dbReference>
<dbReference type="PANTHER" id="PTHR44943:SF8">
    <property type="entry name" value="TPR REPEAT-CONTAINING PROTEIN MJ0263"/>
    <property type="match status" value="1"/>
</dbReference>
<evidence type="ECO:0008006" key="5">
    <source>
        <dbReference type="Google" id="ProtNLM"/>
    </source>
</evidence>
<keyword evidence="4" id="KW-1185">Reference proteome</keyword>